<dbReference type="Pfam" id="PF00628">
    <property type="entry name" value="PHD"/>
    <property type="match status" value="1"/>
</dbReference>
<keyword evidence="2" id="KW-0479">Metal-binding</keyword>
<feature type="domain" description="DDT" evidence="9">
    <location>
        <begin position="180"/>
        <end position="240"/>
    </location>
</feature>
<dbReference type="PaxDb" id="3827-XP_004487539.1"/>
<dbReference type="Gene3D" id="3.30.40.10">
    <property type="entry name" value="Zinc/RING finger domain, C3HC4 (zinc finger)"/>
    <property type="match status" value="2"/>
</dbReference>
<dbReference type="Pfam" id="PF15612">
    <property type="entry name" value="WHIM1"/>
    <property type="match status" value="1"/>
</dbReference>
<reference evidence="10" key="1">
    <citation type="journal article" date="2013" name="Nat. Biotechnol.">
        <title>Draft genome sequence of chickpea (Cicer arietinum) provides a resource for trait improvement.</title>
        <authorList>
            <person name="Varshney R.K."/>
            <person name="Song C."/>
            <person name="Saxena R.K."/>
            <person name="Azam S."/>
            <person name="Yu S."/>
            <person name="Sharpe A.G."/>
            <person name="Cannon S."/>
            <person name="Baek J."/>
            <person name="Rosen B.D."/>
            <person name="Tar'an B."/>
            <person name="Millan T."/>
            <person name="Zhang X."/>
            <person name="Ramsay L.D."/>
            <person name="Iwata A."/>
            <person name="Wang Y."/>
            <person name="Nelson W."/>
            <person name="Farmer A.D."/>
            <person name="Gaur P.M."/>
            <person name="Soderlund C."/>
            <person name="Penmetsa R.V."/>
            <person name="Xu C."/>
            <person name="Bharti A.K."/>
            <person name="He W."/>
            <person name="Winter P."/>
            <person name="Zhao S."/>
            <person name="Hane J.K."/>
            <person name="Carrasquilla-Garcia N."/>
            <person name="Condie J.A."/>
            <person name="Upadhyaya H.D."/>
            <person name="Luo M.C."/>
            <person name="Thudi M."/>
            <person name="Gowda C.L."/>
            <person name="Singh N.P."/>
            <person name="Lichtenzveig J."/>
            <person name="Gali K.K."/>
            <person name="Rubio J."/>
            <person name="Nadarajan N."/>
            <person name="Dolezel J."/>
            <person name="Bansal K.C."/>
            <person name="Xu X."/>
            <person name="Edwards D."/>
            <person name="Zhang G."/>
            <person name="Kahl G."/>
            <person name="Gil J."/>
            <person name="Singh K.B."/>
            <person name="Datta S.K."/>
            <person name="Jackson S.A."/>
            <person name="Wang J."/>
            <person name="Cook D.R."/>
        </authorList>
    </citation>
    <scope>NUCLEOTIDE SEQUENCE [LARGE SCALE GENOMIC DNA]</scope>
    <source>
        <strain evidence="10">cv. CDC Frontier</strain>
    </source>
</reference>
<keyword evidence="5" id="KW-0539">Nucleus</keyword>
<evidence type="ECO:0000313" key="10">
    <source>
        <dbReference type="Proteomes" id="UP000087171"/>
    </source>
</evidence>
<evidence type="ECO:0000256" key="7">
    <source>
        <dbReference type="SAM" id="MobiDB-lite"/>
    </source>
</evidence>
<dbReference type="STRING" id="3827.A0A1S2XD94"/>
<dbReference type="CDD" id="cd15489">
    <property type="entry name" value="PHD_SF"/>
    <property type="match status" value="2"/>
</dbReference>
<dbReference type="Pfam" id="PF21743">
    <property type="entry name" value="PTM_DIR17_Tudor"/>
    <property type="match status" value="1"/>
</dbReference>
<protein>
    <submittedName>
        <fullName evidence="11">DDT domain-containing protein PTM isoform X1</fullName>
    </submittedName>
</protein>
<dbReference type="PANTHER" id="PTHR46508">
    <property type="entry name" value="PHD FINGER FAMILY PROTEIN"/>
    <property type="match status" value="1"/>
</dbReference>
<feature type="compositionally biased region" description="Basic residues" evidence="7">
    <location>
        <begin position="16"/>
        <end position="27"/>
    </location>
</feature>
<organism evidence="10 11">
    <name type="scientific">Cicer arietinum</name>
    <name type="common">Chickpea</name>
    <name type="synonym">Garbanzo</name>
    <dbReference type="NCBI Taxonomy" id="3827"/>
    <lineage>
        <taxon>Eukaryota</taxon>
        <taxon>Viridiplantae</taxon>
        <taxon>Streptophyta</taxon>
        <taxon>Embryophyta</taxon>
        <taxon>Tracheophyta</taxon>
        <taxon>Spermatophyta</taxon>
        <taxon>Magnoliopsida</taxon>
        <taxon>eudicotyledons</taxon>
        <taxon>Gunneridae</taxon>
        <taxon>Pentapetalae</taxon>
        <taxon>rosids</taxon>
        <taxon>fabids</taxon>
        <taxon>Fabales</taxon>
        <taxon>Fabaceae</taxon>
        <taxon>Papilionoideae</taxon>
        <taxon>50 kb inversion clade</taxon>
        <taxon>NPAAA clade</taxon>
        <taxon>Hologalegina</taxon>
        <taxon>IRL clade</taxon>
        <taxon>Cicereae</taxon>
        <taxon>Cicer</taxon>
    </lineage>
</organism>
<feature type="compositionally biased region" description="Basic and acidic residues" evidence="7">
    <location>
        <begin position="1375"/>
        <end position="1386"/>
    </location>
</feature>
<dbReference type="InterPro" id="IPR056618">
    <property type="entry name" value="Chromo_PTM"/>
</dbReference>
<evidence type="ECO:0000256" key="3">
    <source>
        <dbReference type="ARBA" id="ARBA00022771"/>
    </source>
</evidence>
<dbReference type="KEGG" id="cam:101491390"/>
<evidence type="ECO:0000256" key="2">
    <source>
        <dbReference type="ARBA" id="ARBA00022723"/>
    </source>
</evidence>
<dbReference type="PROSITE" id="PS50016">
    <property type="entry name" value="ZF_PHD_2"/>
    <property type="match status" value="1"/>
</dbReference>
<dbReference type="PROSITE" id="PS50827">
    <property type="entry name" value="DDT"/>
    <property type="match status" value="1"/>
</dbReference>
<comment type="subcellular location">
    <subcellularLocation>
        <location evidence="1">Nucleus</location>
    </subcellularLocation>
</comment>
<dbReference type="Proteomes" id="UP000087171">
    <property type="component" value="Chromosome Ca1"/>
</dbReference>
<gene>
    <name evidence="11" type="primary">LOC101491390</name>
</gene>
<keyword evidence="3 6" id="KW-0863">Zinc-finger</keyword>
<proteinExistence type="predicted"/>
<feature type="region of interest" description="Disordered" evidence="7">
    <location>
        <begin position="1375"/>
        <end position="1397"/>
    </location>
</feature>
<dbReference type="PANTHER" id="PTHR46508:SF10">
    <property type="entry name" value="DNA-BINDING AND ZINC-FINGER PROTEIN"/>
    <property type="match status" value="1"/>
</dbReference>
<keyword evidence="4" id="KW-0862">Zinc</keyword>
<dbReference type="InterPro" id="IPR001965">
    <property type="entry name" value="Znf_PHD"/>
</dbReference>
<evidence type="ECO:0000256" key="1">
    <source>
        <dbReference type="ARBA" id="ARBA00004123"/>
    </source>
</evidence>
<dbReference type="OrthoDB" id="784962at2759"/>
<dbReference type="eggNOG" id="KOG1473">
    <property type="taxonomic scope" value="Eukaryota"/>
</dbReference>
<dbReference type="PROSITE" id="PS01359">
    <property type="entry name" value="ZF_PHD_1"/>
    <property type="match status" value="1"/>
</dbReference>
<dbReference type="InterPro" id="IPR047365">
    <property type="entry name" value="Tudor_AtPTM-like"/>
</dbReference>
<dbReference type="GO" id="GO:0000785">
    <property type="term" value="C:chromatin"/>
    <property type="evidence" value="ECO:0007669"/>
    <property type="project" value="UniProtKB-ARBA"/>
</dbReference>
<evidence type="ECO:0000259" key="9">
    <source>
        <dbReference type="PROSITE" id="PS50827"/>
    </source>
</evidence>
<dbReference type="InterPro" id="IPR019786">
    <property type="entry name" value="Zinc_finger_PHD-type_CS"/>
</dbReference>
<dbReference type="InterPro" id="IPR018501">
    <property type="entry name" value="DDT_dom"/>
</dbReference>
<dbReference type="InterPro" id="IPR028942">
    <property type="entry name" value="WHIM1_dom"/>
</dbReference>
<dbReference type="SMART" id="SM00571">
    <property type="entry name" value="DDT"/>
    <property type="match status" value="1"/>
</dbReference>
<dbReference type="Pfam" id="PF02791">
    <property type="entry name" value="DDT"/>
    <property type="match status" value="1"/>
</dbReference>
<feature type="region of interest" description="Disordered" evidence="7">
    <location>
        <begin position="1"/>
        <end position="34"/>
    </location>
</feature>
<evidence type="ECO:0000256" key="6">
    <source>
        <dbReference type="PROSITE-ProRule" id="PRU00146"/>
    </source>
</evidence>
<feature type="domain" description="PHD-type" evidence="8">
    <location>
        <begin position="389"/>
        <end position="436"/>
    </location>
</feature>
<dbReference type="SMART" id="SM00249">
    <property type="entry name" value="PHD"/>
    <property type="match status" value="4"/>
</dbReference>
<sequence length="1641" mass="183823">MKLPRKSKATEPPPVPKRRGRPRKQRRKENETVTIESKKTTPIVLIGRYVLKEFRKRVVLIGKVVSYNSGLYRVEYEDGGGENLNSSDIRRIVLNDCDFDDDLIRRKSELDESLLSKIVNELENNSSELHVANEDVTDVDSFNDSRDSCSDAETPLELTPLELPPMLQLPPSSGTIGVPENSVSHLFSVYGFLRSFSTRLFLSPFSLDEFVGALNCRVWNTLLDAVHVSLMRALRRHLENLSAEGSKIASKCLRCSEWSLLDTLTWPVFLIQYLAVNGYTKGSEWKGFYDEIFYGEYYSLPASRKLIILQILCDDVLESEELKAEMNMREESEVGANYDADEIPPTENGPKRVHAKTADCKDEECMNLVSELDAVNLPGNSEDEVDRNGDECRLCGMDGTLLCCDGCPAVYHSRCIGVMKMYIPEGAWYCPECKINKIGPTIAKGTSLKGAEIFGKDLYGQLFIGTCNHLLVLNVNSGDFCLKYYNQNDITEVIRVLYASMQHRDAYFGICIAMLQYWNIPESFLHLNSENLMIDANISAAALPPLVENDHKAVSVGKAEYGLTSLNGICSDNIAPSLNASLITTSPTREINGNAITKESPNMNMKLHKETVMGSVASIVNHQSETSYPNPDNRSAAATPAKCSLVSSQFINYGNANDMRLPMNLSLQTKGNQTGFGKCKGNITNDFVYMGCSYKPQSYINYYMHGDFAASAAANLAILSSEDSRSEGHMSDLRKATSENTNLIAKAFSLTVSRFFWPSSDKKLVEVPRERCGWCLSCKALVSSKKGCMLNQAALSATKSAMKVLSGLAPVRSGEGIFPSIATYVIYMEESLRGLIDGPFLSENYRKQWREQVEKATSFCNIKPLLLKLEENIRTIAFCGDWVKLMDEWLVESFTIQSATSTLGTTQKRASCARHRKQLPIKVTVDICCENFVWRNGKLTKSVFQKAALPKFMVRKAARRGGLKKILGIVYPDVSEIPKRSRQLVWRAAVQTSRNASQLALQVRYLDFHIRWIDLIRPEYNFQDGKGQDTEASAFRNANICDKKVVEGKTFYGIAFGSQKHIPSRVMKNVEIDQGPEGKKFWFSETRVPLYLVKEYEVSNVKEPSHKDHLNIASQLHKRRLNAICKDIFFYLTCKRDKLDTLPCSVCQLGVLLRNALKCSACQGYCHEGCSLNSTFSTFKEVEFLTTCKKCNDARLLIKKEHSIESTPSPLTLKAQEHSSLAISKPAKPKCYDQIPRSSKVKDCRPDMKQVASHPPVETKSRRRNTSWGIIWKKNNSEDTGFDFRLKNILLKRSSSLPGSAHPVCHLCRKSYRPDLMYIRCEMCTRWYHAEAIELEESKIFSVLGFKCCRCRKIKSPLCPYSGLTCKEQNGEKSYPRASKIEHSRADSGSGTQADIRECEPATPIFPAEDVSRQENNPPLLFSLSNVELITEPVLDSGITEPKSDSGIECDAVSGPGLQETSTIKNFKPEGDNNGSFRGEVQHAEFSTLEERGNLPAELLSPFSEHDSLFADCNLLSDSEIADDEYMGFGSQTRFSLSELLHLDNSSQFEEADAPGDLSGFSKNSCTLDVPEKCATASLQNNWRPTISSIVHNCFQCSQSEPAPDLSCQICGMWIHSQCSPWIESPSRLGDWRCGNCREWL</sequence>
<keyword evidence="10" id="KW-1185">Reference proteome</keyword>
<dbReference type="GO" id="GO:0008270">
    <property type="term" value="F:zinc ion binding"/>
    <property type="evidence" value="ECO:0007669"/>
    <property type="project" value="UniProtKB-KW"/>
</dbReference>
<dbReference type="InterPro" id="IPR013083">
    <property type="entry name" value="Znf_RING/FYVE/PHD"/>
</dbReference>
<reference evidence="11" key="2">
    <citation type="submission" date="2025-08" db="UniProtKB">
        <authorList>
            <consortium name="RefSeq"/>
        </authorList>
    </citation>
    <scope>IDENTIFICATION</scope>
    <source>
        <tissue evidence="11">Etiolated seedlings</tissue>
    </source>
</reference>
<evidence type="ECO:0000256" key="5">
    <source>
        <dbReference type="ARBA" id="ARBA00023242"/>
    </source>
</evidence>
<dbReference type="Pfam" id="PF24294">
    <property type="entry name" value="Chromo_PTM"/>
    <property type="match status" value="1"/>
</dbReference>
<name>A0A1S2XD94_CICAR</name>
<dbReference type="GeneID" id="101491390"/>
<accession>A0A1S2XD94</accession>
<evidence type="ECO:0000313" key="11">
    <source>
        <dbReference type="RefSeq" id="XP_004487539.1"/>
    </source>
</evidence>
<evidence type="ECO:0000259" key="8">
    <source>
        <dbReference type="PROSITE" id="PS50016"/>
    </source>
</evidence>
<dbReference type="RefSeq" id="XP_004487539.1">
    <property type="nucleotide sequence ID" value="XM_004487482.3"/>
</dbReference>
<evidence type="ECO:0000256" key="4">
    <source>
        <dbReference type="ARBA" id="ARBA00022833"/>
    </source>
</evidence>
<dbReference type="InterPro" id="IPR011011">
    <property type="entry name" value="Znf_FYVE_PHD"/>
</dbReference>
<dbReference type="InterPro" id="IPR019787">
    <property type="entry name" value="Znf_PHD-finger"/>
</dbReference>
<dbReference type="SUPFAM" id="SSF57903">
    <property type="entry name" value="FYVE/PHD zinc finger"/>
    <property type="match status" value="2"/>
</dbReference>
<dbReference type="GO" id="GO:0005634">
    <property type="term" value="C:nucleus"/>
    <property type="evidence" value="ECO:0007669"/>
    <property type="project" value="UniProtKB-SubCell"/>
</dbReference>